<dbReference type="OrthoDB" id="8445115at2"/>
<protein>
    <recommendedName>
        <fullName evidence="1">Rcc01698-like C-terminal domain-containing protein</fullName>
    </recommendedName>
</protein>
<name>A0A062U8S3_9PROT</name>
<dbReference type="PATRIC" id="fig|1280946.3.peg.2973"/>
<dbReference type="Pfam" id="PF23666">
    <property type="entry name" value="Rcc01698_C"/>
    <property type="match status" value="1"/>
</dbReference>
<reference evidence="2 3" key="1">
    <citation type="journal article" date="2014" name="Antonie Van Leeuwenhoek">
        <title>Hyphomonas beringensis sp. nov. and Hyphomonas chukchiensis sp. nov., isolated from surface seawater of the Bering Sea and Chukchi Sea.</title>
        <authorList>
            <person name="Li C."/>
            <person name="Lai Q."/>
            <person name="Li G."/>
            <person name="Dong C."/>
            <person name="Wang J."/>
            <person name="Liao Y."/>
            <person name="Shao Z."/>
        </authorList>
    </citation>
    <scope>NUCLEOTIDE SEQUENCE [LARGE SCALE GENOMIC DNA]</scope>
    <source>
        <strain evidence="2 3">25B14_1</strain>
    </source>
</reference>
<evidence type="ECO:0000313" key="3">
    <source>
        <dbReference type="Proteomes" id="UP000027037"/>
    </source>
</evidence>
<dbReference type="Proteomes" id="UP000027037">
    <property type="component" value="Unassembled WGS sequence"/>
</dbReference>
<comment type="caution">
    <text evidence="2">The sequence shown here is derived from an EMBL/GenBank/DDBJ whole genome shotgun (WGS) entry which is preliminary data.</text>
</comment>
<evidence type="ECO:0000313" key="2">
    <source>
        <dbReference type="EMBL" id="KCZ52565.1"/>
    </source>
</evidence>
<proteinExistence type="predicted"/>
<evidence type="ECO:0000259" key="1">
    <source>
        <dbReference type="Pfam" id="PF23666"/>
    </source>
</evidence>
<dbReference type="STRING" id="1280946.HY29_04615"/>
<dbReference type="AlphaFoldDB" id="A0A062U8S3"/>
<accession>A0A062U8S3</accession>
<dbReference type="RefSeq" id="WP_034798294.1">
    <property type="nucleotide sequence ID" value="NZ_AWFF01000065.1"/>
</dbReference>
<organism evidence="2 3">
    <name type="scientific">Hyphomonas beringensis</name>
    <dbReference type="NCBI Taxonomy" id="1280946"/>
    <lineage>
        <taxon>Bacteria</taxon>
        <taxon>Pseudomonadati</taxon>
        <taxon>Pseudomonadota</taxon>
        <taxon>Alphaproteobacteria</taxon>
        <taxon>Hyphomonadales</taxon>
        <taxon>Hyphomonadaceae</taxon>
        <taxon>Hyphomonas</taxon>
    </lineage>
</organism>
<dbReference type="EMBL" id="AWFF01000065">
    <property type="protein sequence ID" value="KCZ52565.1"/>
    <property type="molecule type" value="Genomic_DNA"/>
</dbReference>
<sequence length="186" mass="19188">MTKETKMAGGTDQGWELIQFEEAVLVAEDTWRLSGLLRGQRGSVPGVAEAGARLVLLDGAVVQAAVGPEEIGLDLIWQAAGDDEAETLSFEDRAGLPWPVAHLKASSGQLSWTRRGADLPESWALPEGGNTGSFALEADTGSGFSGESPVSEASAAVPSGAVAVRVAAIGADGRYGPWVSIRLGTS</sequence>
<keyword evidence="3" id="KW-1185">Reference proteome</keyword>
<gene>
    <name evidence="2" type="ORF">HY29_04615</name>
</gene>
<dbReference type="InterPro" id="IPR056490">
    <property type="entry name" value="Rcc01698_C"/>
</dbReference>
<feature type="domain" description="Rcc01698-like C-terminal" evidence="1">
    <location>
        <begin position="8"/>
        <end position="55"/>
    </location>
</feature>